<evidence type="ECO:0000256" key="1">
    <source>
        <dbReference type="ARBA" id="ARBA00023015"/>
    </source>
</evidence>
<dbReference type="RefSeq" id="WP_083629182.1">
    <property type="nucleotide sequence ID" value="NZ_CP018820.1"/>
</dbReference>
<evidence type="ECO:0000313" key="4">
    <source>
        <dbReference type="EMBL" id="RSV00700.1"/>
    </source>
</evidence>
<dbReference type="PROSITE" id="PS51078">
    <property type="entry name" value="ICLR_ED"/>
    <property type="match status" value="1"/>
</dbReference>
<dbReference type="GeneID" id="44131048"/>
<dbReference type="SUPFAM" id="SSF55781">
    <property type="entry name" value="GAF domain-like"/>
    <property type="match status" value="1"/>
</dbReference>
<name>A0A2M8WEY0_9SPHN</name>
<sequence>MARRRSAPSRDRILVRAPIENKTVKSAGRVLEILEYFDDLQRQSTVMEIADALGYPQSSTSALLRSLVSLGYLNYDPMARTYITSSRVALLGSWVNSQFFAEGAIISMMKELNEQTGDTIVLAVRNGLHIQYIHVIQATSPARLHMTLGTVRPLAASGAGYALLSTMTDSEITRLVMRINAEAQDGEALVKIRDLLEEIAVIRRKGYAFTCDMVTRGGGIIAAPLPRISGQQRMIVGIGGISEVMRGREEELSKALMEQIDARFGRGSRNVVQMPNREPSRIIMPSLQTA</sequence>
<comment type="caution">
    <text evidence="4">The sequence shown here is derived from an EMBL/GenBank/DDBJ whole genome shotgun (WGS) entry which is preliminary data.</text>
</comment>
<dbReference type="PROSITE" id="PS51077">
    <property type="entry name" value="HTH_ICLR"/>
    <property type="match status" value="1"/>
</dbReference>
<dbReference type="SUPFAM" id="SSF46785">
    <property type="entry name" value="Winged helix' DNA-binding domain"/>
    <property type="match status" value="1"/>
</dbReference>
<keyword evidence="3" id="KW-0804">Transcription</keyword>
<dbReference type="AlphaFoldDB" id="A0A2M8WEY0"/>
<dbReference type="InterPro" id="IPR050707">
    <property type="entry name" value="HTH_MetabolicPath_Reg"/>
</dbReference>
<gene>
    <name evidence="4" type="ORF">CA257_16605</name>
</gene>
<dbReference type="Gene3D" id="3.30.450.40">
    <property type="match status" value="1"/>
</dbReference>
<dbReference type="PANTHER" id="PTHR30136">
    <property type="entry name" value="HELIX-TURN-HELIX TRANSCRIPTIONAL REGULATOR, ICLR FAMILY"/>
    <property type="match status" value="1"/>
</dbReference>
<evidence type="ECO:0000313" key="5">
    <source>
        <dbReference type="Proteomes" id="UP000286681"/>
    </source>
</evidence>
<reference evidence="4 5" key="1">
    <citation type="submission" date="2018-07" db="EMBL/GenBank/DDBJ databases">
        <title>Genomic and Epidemiologic Investigation of an Indolent Hospital Outbreak.</title>
        <authorList>
            <person name="Johnson R.C."/>
            <person name="Deming C."/>
            <person name="Conlan S."/>
            <person name="Zellmer C.J."/>
            <person name="Michelin A.V."/>
            <person name="Lee-Lin S."/>
            <person name="Thomas P.J."/>
            <person name="Park M."/>
            <person name="Weingarten R.A."/>
            <person name="Less J."/>
            <person name="Dekker J.P."/>
            <person name="Frank K.M."/>
            <person name="Musser K.A."/>
            <person name="Mcquiston J.R."/>
            <person name="Henderson D.K."/>
            <person name="Lau A.F."/>
            <person name="Palmore T.N."/>
            <person name="Segre J.A."/>
        </authorList>
    </citation>
    <scope>NUCLEOTIDE SEQUENCE [LARGE SCALE GENOMIC DNA]</scope>
    <source>
        <strain evidence="4 5">SK-NIH.Env10_0317</strain>
    </source>
</reference>
<dbReference type="Proteomes" id="UP000286681">
    <property type="component" value="Unassembled WGS sequence"/>
</dbReference>
<evidence type="ECO:0000256" key="3">
    <source>
        <dbReference type="ARBA" id="ARBA00023163"/>
    </source>
</evidence>
<dbReference type="InterPro" id="IPR005471">
    <property type="entry name" value="Tscrpt_reg_IclR_N"/>
</dbReference>
<dbReference type="InterPro" id="IPR036390">
    <property type="entry name" value="WH_DNA-bd_sf"/>
</dbReference>
<dbReference type="GO" id="GO:0003700">
    <property type="term" value="F:DNA-binding transcription factor activity"/>
    <property type="evidence" value="ECO:0007669"/>
    <property type="project" value="TreeGrafter"/>
</dbReference>
<keyword evidence="1" id="KW-0805">Transcription regulation</keyword>
<dbReference type="GO" id="GO:0003677">
    <property type="term" value="F:DNA binding"/>
    <property type="evidence" value="ECO:0007669"/>
    <property type="project" value="UniProtKB-KW"/>
</dbReference>
<dbReference type="GO" id="GO:0045892">
    <property type="term" value="P:negative regulation of DNA-templated transcription"/>
    <property type="evidence" value="ECO:0007669"/>
    <property type="project" value="TreeGrafter"/>
</dbReference>
<organism evidence="4 5">
    <name type="scientific">Sphingomonas koreensis</name>
    <dbReference type="NCBI Taxonomy" id="93064"/>
    <lineage>
        <taxon>Bacteria</taxon>
        <taxon>Pseudomonadati</taxon>
        <taxon>Pseudomonadota</taxon>
        <taxon>Alphaproteobacteria</taxon>
        <taxon>Sphingomonadales</taxon>
        <taxon>Sphingomonadaceae</taxon>
        <taxon>Sphingomonas</taxon>
    </lineage>
</organism>
<dbReference type="Pfam" id="PF09339">
    <property type="entry name" value="HTH_IclR"/>
    <property type="match status" value="1"/>
</dbReference>
<dbReference type="Gene3D" id="1.10.10.10">
    <property type="entry name" value="Winged helix-like DNA-binding domain superfamily/Winged helix DNA-binding domain"/>
    <property type="match status" value="1"/>
</dbReference>
<dbReference type="EMBL" id="QQWO01000015">
    <property type="protein sequence ID" value="RSV00700.1"/>
    <property type="molecule type" value="Genomic_DNA"/>
</dbReference>
<accession>A0A2M8WEY0</accession>
<keyword evidence="2" id="KW-0238">DNA-binding</keyword>
<evidence type="ECO:0000256" key="2">
    <source>
        <dbReference type="ARBA" id="ARBA00023125"/>
    </source>
</evidence>
<dbReference type="OrthoDB" id="1634354at2"/>
<protein>
    <submittedName>
        <fullName evidence="4">IclR family transcriptional regulator</fullName>
    </submittedName>
</protein>
<dbReference type="PANTHER" id="PTHR30136:SF35">
    <property type="entry name" value="HTH-TYPE TRANSCRIPTIONAL REGULATOR RV1719"/>
    <property type="match status" value="1"/>
</dbReference>
<dbReference type="InterPro" id="IPR036388">
    <property type="entry name" value="WH-like_DNA-bd_sf"/>
</dbReference>
<dbReference type="InterPro" id="IPR029016">
    <property type="entry name" value="GAF-like_dom_sf"/>
</dbReference>
<proteinExistence type="predicted"/>
<dbReference type="Pfam" id="PF01614">
    <property type="entry name" value="IclR_C"/>
    <property type="match status" value="1"/>
</dbReference>
<dbReference type="InterPro" id="IPR014757">
    <property type="entry name" value="Tscrpt_reg_IclR_C"/>
</dbReference>